<proteinExistence type="evidence at transcript level"/>
<reference evidence="3" key="1">
    <citation type="submission" date="2006-10" db="EMBL/GenBank/DDBJ databases">
        <title>Expressed genes of the pink hibiscus mealybug, Maconellicoccus hirsutus.</title>
        <authorList>
            <person name="Hunter W.B."/>
            <person name="Hunnicutt L.E."/>
        </authorList>
    </citation>
    <scope>NUCLEOTIDE SEQUENCE</scope>
</reference>
<protein>
    <submittedName>
        <fullName evidence="3">WD repeat domain 23-like protein</fullName>
    </submittedName>
</protein>
<dbReference type="AlphaFoldDB" id="A3EXP8"/>
<feature type="repeat" description="WD" evidence="1">
    <location>
        <begin position="51"/>
        <end position="83"/>
    </location>
</feature>
<organism evidence="3">
    <name type="scientific">Maconellicoccus hirsutus</name>
    <name type="common">Pink hibiscus mealybug</name>
    <dbReference type="NCBI Taxonomy" id="177089"/>
    <lineage>
        <taxon>Eukaryota</taxon>
        <taxon>Metazoa</taxon>
        <taxon>Ecdysozoa</taxon>
        <taxon>Arthropoda</taxon>
        <taxon>Hexapoda</taxon>
        <taxon>Insecta</taxon>
        <taxon>Pterygota</taxon>
        <taxon>Neoptera</taxon>
        <taxon>Paraneoptera</taxon>
        <taxon>Hemiptera</taxon>
        <taxon>Sternorrhyncha</taxon>
        <taxon>Coccoidea</taxon>
        <taxon>Pseudococcidae</taxon>
        <taxon>Maconellicoccus</taxon>
    </lineage>
</organism>
<dbReference type="InterPro" id="IPR001680">
    <property type="entry name" value="WD40_rpt"/>
</dbReference>
<dbReference type="SMART" id="SM00320">
    <property type="entry name" value="WD40"/>
    <property type="match status" value="2"/>
</dbReference>
<dbReference type="PANTHER" id="PTHR19847">
    <property type="entry name" value="DDB1- AND CUL4-ASSOCIATED FACTOR 11"/>
    <property type="match status" value="1"/>
</dbReference>
<feature type="region of interest" description="Disordered" evidence="2">
    <location>
        <begin position="107"/>
        <end position="133"/>
    </location>
</feature>
<evidence type="ECO:0000256" key="1">
    <source>
        <dbReference type="PROSITE-ProRule" id="PRU00221"/>
    </source>
</evidence>
<accession>A3EXP8</accession>
<feature type="compositionally biased region" description="Polar residues" evidence="2">
    <location>
        <begin position="119"/>
        <end position="133"/>
    </location>
</feature>
<dbReference type="PROSITE" id="PS50294">
    <property type="entry name" value="WD_REPEATS_REGION"/>
    <property type="match status" value="1"/>
</dbReference>
<feature type="non-terminal residue" evidence="3">
    <location>
        <position position="1"/>
    </location>
</feature>
<dbReference type="PROSITE" id="PS50082">
    <property type="entry name" value="WD_REPEATS_2"/>
    <property type="match status" value="1"/>
</dbReference>
<dbReference type="InterPro" id="IPR036322">
    <property type="entry name" value="WD40_repeat_dom_sf"/>
</dbReference>
<dbReference type="PANTHER" id="PTHR19847:SF7">
    <property type="entry name" value="DDB1- AND CUL4-ASSOCIATED FACTOR 11"/>
    <property type="match status" value="1"/>
</dbReference>
<dbReference type="InterPro" id="IPR051859">
    <property type="entry name" value="DCAF"/>
</dbReference>
<sequence>MTYRGHAVLQTLVRAKFSPARTTGQRYIYTGCASGRLVVYDLLTGKIEKGFKGHEANVRDVSWHPYRTEIVTASWDCHVKLWNSAPSMIDENEDEIPIKRVRRSARIAARQREAETKSKITNASDNGAGPSTI</sequence>
<dbReference type="InterPro" id="IPR015943">
    <property type="entry name" value="WD40/YVTN_repeat-like_dom_sf"/>
</dbReference>
<evidence type="ECO:0000256" key="2">
    <source>
        <dbReference type="SAM" id="MobiDB-lite"/>
    </source>
</evidence>
<dbReference type="GO" id="GO:0043161">
    <property type="term" value="P:proteasome-mediated ubiquitin-dependent protein catabolic process"/>
    <property type="evidence" value="ECO:0007669"/>
    <property type="project" value="TreeGrafter"/>
</dbReference>
<dbReference type="Gene3D" id="2.130.10.10">
    <property type="entry name" value="YVTN repeat-like/Quinoprotein amine dehydrogenase"/>
    <property type="match status" value="1"/>
</dbReference>
<dbReference type="Pfam" id="PF00400">
    <property type="entry name" value="WD40"/>
    <property type="match status" value="1"/>
</dbReference>
<dbReference type="EMBL" id="EF091966">
    <property type="protein sequence ID" value="ABN11958.1"/>
    <property type="molecule type" value="mRNA"/>
</dbReference>
<dbReference type="SUPFAM" id="SSF50978">
    <property type="entry name" value="WD40 repeat-like"/>
    <property type="match status" value="1"/>
</dbReference>
<dbReference type="GO" id="GO:0080008">
    <property type="term" value="C:Cul4-RING E3 ubiquitin ligase complex"/>
    <property type="evidence" value="ECO:0007669"/>
    <property type="project" value="TreeGrafter"/>
</dbReference>
<name>A3EXP8_MACHI</name>
<keyword evidence="1" id="KW-0853">WD repeat</keyword>
<evidence type="ECO:0000313" key="3">
    <source>
        <dbReference type="EMBL" id="ABN11958.1"/>
    </source>
</evidence>